<dbReference type="PANTHER" id="PTHR43355">
    <property type="entry name" value="FLAVIN REDUCTASE (NADPH)"/>
    <property type="match status" value="1"/>
</dbReference>
<protein>
    <recommendedName>
        <fullName evidence="1">NAD(P)-binding domain-containing protein</fullName>
    </recommendedName>
</protein>
<keyword evidence="3" id="KW-1185">Reference proteome</keyword>
<organism evidence="2 3">
    <name type="scientific">Porites evermanni</name>
    <dbReference type="NCBI Taxonomy" id="104178"/>
    <lineage>
        <taxon>Eukaryota</taxon>
        <taxon>Metazoa</taxon>
        <taxon>Cnidaria</taxon>
        <taxon>Anthozoa</taxon>
        <taxon>Hexacorallia</taxon>
        <taxon>Scleractinia</taxon>
        <taxon>Fungiina</taxon>
        <taxon>Poritidae</taxon>
        <taxon>Porites</taxon>
    </lineage>
</organism>
<dbReference type="PANTHER" id="PTHR43355:SF2">
    <property type="entry name" value="FLAVIN REDUCTASE (NADPH)"/>
    <property type="match status" value="1"/>
</dbReference>
<dbReference type="SUPFAM" id="SSF51735">
    <property type="entry name" value="NAD(P)-binding Rossmann-fold domains"/>
    <property type="match status" value="1"/>
</dbReference>
<dbReference type="Pfam" id="PF13460">
    <property type="entry name" value="NAD_binding_10"/>
    <property type="match status" value="1"/>
</dbReference>
<name>A0ABN8QNM3_9CNID</name>
<dbReference type="CDD" id="cd05244">
    <property type="entry name" value="BVR-B_like_SDR_a"/>
    <property type="match status" value="1"/>
</dbReference>
<evidence type="ECO:0000313" key="3">
    <source>
        <dbReference type="Proteomes" id="UP001159427"/>
    </source>
</evidence>
<dbReference type="Proteomes" id="UP001159427">
    <property type="component" value="Unassembled WGS sequence"/>
</dbReference>
<dbReference type="InterPro" id="IPR051606">
    <property type="entry name" value="Polyketide_Oxido-like"/>
</dbReference>
<sequence>MAEARLLYPKLAVFGASGPTGQEVVKQALAKGHSVTAVVRSPDKFTLSHDNLEVVKGDVFQADSLFPILEGKNAVMSCLGFHSGTFFNPTTLFSKSITEIITAMERNGIERLVCITGIYAQNDPANPRWITLLRPFMRAFINDVVLMENTVMQSNLIYTIMRPPFLTNGPATDNYMVAEGQFVPNSSWTLSRADLAHFMLKSLQSNEWDKKGMAIAGGK</sequence>
<proteinExistence type="predicted"/>
<evidence type="ECO:0000259" key="1">
    <source>
        <dbReference type="Pfam" id="PF13460"/>
    </source>
</evidence>
<reference evidence="2 3" key="1">
    <citation type="submission" date="2022-05" db="EMBL/GenBank/DDBJ databases">
        <authorList>
            <consortium name="Genoscope - CEA"/>
            <person name="William W."/>
        </authorList>
    </citation>
    <scope>NUCLEOTIDE SEQUENCE [LARGE SCALE GENOMIC DNA]</scope>
</reference>
<gene>
    <name evidence="2" type="ORF">PEVE_00006128</name>
</gene>
<accession>A0ABN8QNM3</accession>
<dbReference type="InterPro" id="IPR036291">
    <property type="entry name" value="NAD(P)-bd_dom_sf"/>
</dbReference>
<dbReference type="EMBL" id="CALNXI010001397">
    <property type="protein sequence ID" value="CAH3167705.1"/>
    <property type="molecule type" value="Genomic_DNA"/>
</dbReference>
<dbReference type="InterPro" id="IPR016040">
    <property type="entry name" value="NAD(P)-bd_dom"/>
</dbReference>
<dbReference type="Gene3D" id="3.40.50.720">
    <property type="entry name" value="NAD(P)-binding Rossmann-like Domain"/>
    <property type="match status" value="1"/>
</dbReference>
<evidence type="ECO:0000313" key="2">
    <source>
        <dbReference type="EMBL" id="CAH3167705.1"/>
    </source>
</evidence>
<comment type="caution">
    <text evidence="2">The sequence shown here is derived from an EMBL/GenBank/DDBJ whole genome shotgun (WGS) entry which is preliminary data.</text>
</comment>
<feature type="domain" description="NAD(P)-binding" evidence="1">
    <location>
        <begin position="15"/>
        <end position="205"/>
    </location>
</feature>